<dbReference type="GO" id="GO:0000978">
    <property type="term" value="F:RNA polymerase II cis-regulatory region sequence-specific DNA binding"/>
    <property type="evidence" value="ECO:0007669"/>
    <property type="project" value="TreeGrafter"/>
</dbReference>
<dbReference type="OMA" id="CREMERM"/>
<evidence type="ECO:0000313" key="7">
    <source>
        <dbReference type="EMBL" id="EJK48614.1"/>
    </source>
</evidence>
<dbReference type="GO" id="GO:0006357">
    <property type="term" value="P:regulation of transcription by RNA polymerase II"/>
    <property type="evidence" value="ECO:0007669"/>
    <property type="project" value="InterPro"/>
</dbReference>
<evidence type="ECO:0000313" key="8">
    <source>
        <dbReference type="Proteomes" id="UP000266841"/>
    </source>
</evidence>
<feature type="compositionally biased region" description="Basic residues" evidence="5">
    <location>
        <begin position="290"/>
        <end position="303"/>
    </location>
</feature>
<dbReference type="GO" id="GO:0016589">
    <property type="term" value="C:NURF complex"/>
    <property type="evidence" value="ECO:0007669"/>
    <property type="project" value="InterPro"/>
</dbReference>
<dbReference type="InterPro" id="IPR001965">
    <property type="entry name" value="Znf_PHD"/>
</dbReference>
<dbReference type="InterPro" id="IPR019786">
    <property type="entry name" value="Zinc_finger_PHD-type_CS"/>
</dbReference>
<dbReference type="eggNOG" id="KOG1473">
    <property type="taxonomic scope" value="Eukaryota"/>
</dbReference>
<keyword evidence="3" id="KW-0862">Zinc</keyword>
<dbReference type="AlphaFoldDB" id="K0R8Y8"/>
<evidence type="ECO:0000256" key="4">
    <source>
        <dbReference type="PROSITE-ProRule" id="PRU00146"/>
    </source>
</evidence>
<feature type="region of interest" description="Disordered" evidence="5">
    <location>
        <begin position="607"/>
        <end position="631"/>
    </location>
</feature>
<feature type="region of interest" description="Disordered" evidence="5">
    <location>
        <begin position="1"/>
        <end position="77"/>
    </location>
</feature>
<dbReference type="SUPFAM" id="SSF57903">
    <property type="entry name" value="FYVE/PHD zinc finger"/>
    <property type="match status" value="1"/>
</dbReference>
<feature type="compositionally biased region" description="Basic residues" evidence="5">
    <location>
        <begin position="509"/>
        <end position="519"/>
    </location>
</feature>
<dbReference type="GO" id="GO:0008270">
    <property type="term" value="F:zinc ion binding"/>
    <property type="evidence" value="ECO:0007669"/>
    <property type="project" value="UniProtKB-KW"/>
</dbReference>
<dbReference type="InterPro" id="IPR011011">
    <property type="entry name" value="Znf_FYVE_PHD"/>
</dbReference>
<keyword evidence="2 4" id="KW-0863">Zinc-finger</keyword>
<dbReference type="PROSITE" id="PS01359">
    <property type="entry name" value="ZF_PHD_1"/>
    <property type="match status" value="1"/>
</dbReference>
<feature type="compositionally biased region" description="Basic and acidic residues" evidence="5">
    <location>
        <begin position="480"/>
        <end position="496"/>
    </location>
</feature>
<feature type="compositionally biased region" description="Acidic residues" evidence="5">
    <location>
        <begin position="13"/>
        <end position="73"/>
    </location>
</feature>
<dbReference type="PANTHER" id="PTHR45975">
    <property type="entry name" value="NUCLEOSOME-REMODELING FACTOR SUBUNIT BPTF"/>
    <property type="match status" value="1"/>
</dbReference>
<protein>
    <recommendedName>
        <fullName evidence="6">PHD-type domain-containing protein</fullName>
    </recommendedName>
</protein>
<proteinExistence type="predicted"/>
<evidence type="ECO:0000256" key="2">
    <source>
        <dbReference type="ARBA" id="ARBA00022771"/>
    </source>
</evidence>
<dbReference type="InterPro" id="IPR013083">
    <property type="entry name" value="Znf_RING/FYVE/PHD"/>
</dbReference>
<feature type="compositionally biased region" description="Basic residues" evidence="5">
    <location>
        <begin position="316"/>
        <end position="325"/>
    </location>
</feature>
<dbReference type="Proteomes" id="UP000266841">
    <property type="component" value="Unassembled WGS sequence"/>
</dbReference>
<feature type="compositionally biased region" description="Basic and acidic residues" evidence="5">
    <location>
        <begin position="402"/>
        <end position="430"/>
    </location>
</feature>
<dbReference type="OrthoDB" id="124855at2759"/>
<accession>K0R8Y8</accession>
<reference evidence="7 8" key="1">
    <citation type="journal article" date="2012" name="Genome Biol.">
        <title>Genome and low-iron response of an oceanic diatom adapted to chronic iron limitation.</title>
        <authorList>
            <person name="Lommer M."/>
            <person name="Specht M."/>
            <person name="Roy A.S."/>
            <person name="Kraemer L."/>
            <person name="Andreson R."/>
            <person name="Gutowska M.A."/>
            <person name="Wolf J."/>
            <person name="Bergner S.V."/>
            <person name="Schilhabel M.B."/>
            <person name="Klostermeier U.C."/>
            <person name="Beiko R.G."/>
            <person name="Rosenstiel P."/>
            <person name="Hippler M."/>
            <person name="Laroche J."/>
        </authorList>
    </citation>
    <scope>NUCLEOTIDE SEQUENCE [LARGE SCALE GENOMIC DNA]</scope>
    <source>
        <strain evidence="7 8">CCMP1005</strain>
    </source>
</reference>
<dbReference type="PANTHER" id="PTHR45975:SF2">
    <property type="entry name" value="NUCLEOSOME-REMODELING FACTOR SUBUNIT BPTF"/>
    <property type="match status" value="1"/>
</dbReference>
<name>K0R8Y8_THAOC</name>
<dbReference type="SMART" id="SM00249">
    <property type="entry name" value="PHD"/>
    <property type="match status" value="1"/>
</dbReference>
<feature type="domain" description="PHD-type" evidence="6">
    <location>
        <begin position="100"/>
        <end position="147"/>
    </location>
</feature>
<evidence type="ECO:0000256" key="5">
    <source>
        <dbReference type="SAM" id="MobiDB-lite"/>
    </source>
</evidence>
<dbReference type="InterPro" id="IPR019787">
    <property type="entry name" value="Znf_PHD-finger"/>
</dbReference>
<feature type="region of interest" description="Disordered" evidence="5">
    <location>
        <begin position="235"/>
        <end position="593"/>
    </location>
</feature>
<evidence type="ECO:0000259" key="6">
    <source>
        <dbReference type="PROSITE" id="PS50016"/>
    </source>
</evidence>
<dbReference type="Pfam" id="PF00628">
    <property type="entry name" value="PHD"/>
    <property type="match status" value="1"/>
</dbReference>
<feature type="compositionally biased region" description="Basic and acidic residues" evidence="5">
    <location>
        <begin position="561"/>
        <end position="592"/>
    </location>
</feature>
<evidence type="ECO:0000256" key="1">
    <source>
        <dbReference type="ARBA" id="ARBA00022723"/>
    </source>
</evidence>
<feature type="compositionally biased region" description="Low complexity" evidence="5">
    <location>
        <begin position="521"/>
        <end position="537"/>
    </location>
</feature>
<organism evidence="7 8">
    <name type="scientific">Thalassiosira oceanica</name>
    <name type="common">Marine diatom</name>
    <dbReference type="NCBI Taxonomy" id="159749"/>
    <lineage>
        <taxon>Eukaryota</taxon>
        <taxon>Sar</taxon>
        <taxon>Stramenopiles</taxon>
        <taxon>Ochrophyta</taxon>
        <taxon>Bacillariophyta</taxon>
        <taxon>Coscinodiscophyceae</taxon>
        <taxon>Thalassiosirophycidae</taxon>
        <taxon>Thalassiosirales</taxon>
        <taxon>Thalassiosiraceae</taxon>
        <taxon>Thalassiosira</taxon>
    </lineage>
</organism>
<dbReference type="EMBL" id="AGNL01045624">
    <property type="protein sequence ID" value="EJK48614.1"/>
    <property type="molecule type" value="Genomic_DNA"/>
</dbReference>
<dbReference type="Gene3D" id="3.30.40.10">
    <property type="entry name" value="Zinc/RING finger domain, C3HC4 (zinc finger)"/>
    <property type="match status" value="1"/>
</dbReference>
<sequence>MLDGEYETAVAEADADELGDVSEVEDLEGFSDGVAGEDEGGDDDEEDEDGGSEAGETGEDEYGEDGGSDEDYTTDGTYDLDSSGSVIVCANEQDFLDQHNDYCEVCNQPGELLCCATCNLVYHKECVRPRLAKDPPDDWKCAYCVSSGVVGGKREGKERRRATNACREMERMKESIKAGTLDPPVGIIKLSDLNRADSDDGDGVRLAPQDVPLEDAAASGCRKCINELETGEKDRRMHDNQCPRKFGKRERNARMRLGRKGAAANKTGADDRIPKKKRKRDRPPLPSPRGRGRVPPRGGRRPRTTTTPSDDGGRPRVARGRRPRGLHQVPPRAGHRREDQEGALGRLSPEVPPAARRRGRAVATPGGAGQGRQASEEEGPAGRHVVYRREQRPRPAAQLRRAPREGGRVRLPEVPPRARDGREDEAEPRRTLSPQVEAQGGERREHQGGGRWRARRIGQVQAGDQARREEEEEEGPQGRTGEEAREGGRGEGERGRCGHRRRGGGEHARRGHRHRRRRAPPQEAQARQGPQAQARPEAVQHPSQRLALLERAPHRGVRPPPTREVRQRQRLDRDRRAHATEARGVRTVDRAGARQHVAPGQLEREAVLQEGREAERDQELRERQDRGLARGLQEEKMKGGFFAGRSEMERGGWYCLWILPPSYKDSRIWCQLAIMQFSHFMLCYSQEQINETIQSISVEVL</sequence>
<keyword evidence="1" id="KW-0479">Metal-binding</keyword>
<keyword evidence="8" id="KW-1185">Reference proteome</keyword>
<gene>
    <name evidence="7" type="ORF">THAOC_32574</name>
</gene>
<dbReference type="PROSITE" id="PS50016">
    <property type="entry name" value="ZF_PHD_2"/>
    <property type="match status" value="1"/>
</dbReference>
<evidence type="ECO:0000256" key="3">
    <source>
        <dbReference type="ARBA" id="ARBA00022833"/>
    </source>
</evidence>
<dbReference type="InterPro" id="IPR038028">
    <property type="entry name" value="BPTF"/>
</dbReference>
<comment type="caution">
    <text evidence="7">The sequence shown here is derived from an EMBL/GenBank/DDBJ whole genome shotgun (WGS) entry which is preliminary data.</text>
</comment>